<organism evidence="2 3">
    <name type="scientific">Ectopseudomonas mendocina</name>
    <name type="common">Pseudomonas mendocina</name>
    <dbReference type="NCBI Taxonomy" id="300"/>
    <lineage>
        <taxon>Bacteria</taxon>
        <taxon>Pseudomonadati</taxon>
        <taxon>Pseudomonadota</taxon>
        <taxon>Gammaproteobacteria</taxon>
        <taxon>Pseudomonadales</taxon>
        <taxon>Pseudomonadaceae</taxon>
        <taxon>Ectopseudomonas</taxon>
    </lineage>
</organism>
<keyword evidence="3" id="KW-1185">Reference proteome</keyword>
<dbReference type="EMBL" id="CP148074">
    <property type="protein sequence ID" value="WXL23876.1"/>
    <property type="molecule type" value="Genomic_DNA"/>
</dbReference>
<evidence type="ECO:0000313" key="3">
    <source>
        <dbReference type="Proteomes" id="UP001476583"/>
    </source>
</evidence>
<evidence type="ECO:0000313" key="2">
    <source>
        <dbReference type="EMBL" id="WXL23876.1"/>
    </source>
</evidence>
<evidence type="ECO:0000256" key="1">
    <source>
        <dbReference type="SAM" id="MobiDB-lite"/>
    </source>
</evidence>
<reference evidence="2 3" key="1">
    <citation type="submission" date="2024-03" db="EMBL/GenBank/DDBJ databases">
        <title>Complete genome of BD2.</title>
        <authorList>
            <person name="Cao G."/>
        </authorList>
    </citation>
    <scope>NUCLEOTIDE SEQUENCE [LARGE SCALE GENOMIC DNA]</scope>
    <source>
        <strain evidence="2 3">BD2</strain>
    </source>
</reference>
<feature type="compositionally biased region" description="Low complexity" evidence="1">
    <location>
        <begin position="52"/>
        <end position="65"/>
    </location>
</feature>
<feature type="region of interest" description="Disordered" evidence="1">
    <location>
        <begin position="43"/>
        <end position="65"/>
    </location>
</feature>
<proteinExistence type="predicted"/>
<name>A0ABZ2RD51_ECTME</name>
<sequence length="173" mass="19046">MKKNFEVGSIYLRAKKKRVTSSPIFPFSFFFVSAGEANANTARKAEEKDASRSSGFGSSSSSQPTGCGLSFEIKSCFNENFFDLKPVDGCVSQPSTGFNPIQGSSPLTSRQTGVNMIQLDLSTNDAEALLHHARTFKPKSSDPREDMRLQDALDDLVEAIERHFHEAALQRCD</sequence>
<gene>
    <name evidence="2" type="ORF">WG219_10950</name>
</gene>
<protein>
    <submittedName>
        <fullName evidence="2">Uncharacterized protein</fullName>
    </submittedName>
</protein>
<accession>A0ABZ2RD51</accession>
<dbReference type="Proteomes" id="UP001476583">
    <property type="component" value="Chromosome"/>
</dbReference>